<keyword evidence="1" id="KW-1133">Transmembrane helix</keyword>
<accession>A0ABU6KAJ1</accession>
<dbReference type="Proteomes" id="UP001331561">
    <property type="component" value="Unassembled WGS sequence"/>
</dbReference>
<dbReference type="RefSeq" id="WP_327600932.1">
    <property type="nucleotide sequence ID" value="NZ_JAYXHS010000004.1"/>
</dbReference>
<keyword evidence="1" id="KW-0812">Transmembrane</keyword>
<keyword evidence="3" id="KW-1185">Reference proteome</keyword>
<comment type="caution">
    <text evidence="2">The sequence shown here is derived from an EMBL/GenBank/DDBJ whole genome shotgun (WGS) entry which is preliminary data.</text>
</comment>
<evidence type="ECO:0000313" key="2">
    <source>
        <dbReference type="EMBL" id="MEC5387960.1"/>
    </source>
</evidence>
<keyword evidence="1" id="KW-0472">Membrane</keyword>
<organism evidence="2 3">
    <name type="scientific">Uliginosibacterium silvisoli</name>
    <dbReference type="NCBI Taxonomy" id="3114758"/>
    <lineage>
        <taxon>Bacteria</taxon>
        <taxon>Pseudomonadati</taxon>
        <taxon>Pseudomonadota</taxon>
        <taxon>Betaproteobacteria</taxon>
        <taxon>Rhodocyclales</taxon>
        <taxon>Zoogloeaceae</taxon>
        <taxon>Uliginosibacterium</taxon>
    </lineage>
</organism>
<feature type="transmembrane region" description="Helical" evidence="1">
    <location>
        <begin position="42"/>
        <end position="59"/>
    </location>
</feature>
<gene>
    <name evidence="2" type="ORF">VVD49_19660</name>
</gene>
<name>A0ABU6KAJ1_9RHOO</name>
<proteinExistence type="predicted"/>
<reference evidence="2 3" key="1">
    <citation type="submission" date="2024-01" db="EMBL/GenBank/DDBJ databases">
        <title>Uliginosibacterium soil sp. nov.</title>
        <authorList>
            <person name="Lv Y."/>
        </authorList>
    </citation>
    <scope>NUCLEOTIDE SEQUENCE [LARGE SCALE GENOMIC DNA]</scope>
    <source>
        <strain evidence="2 3">H3</strain>
    </source>
</reference>
<protein>
    <submittedName>
        <fullName evidence="2">Uncharacterized protein</fullName>
    </submittedName>
</protein>
<evidence type="ECO:0000256" key="1">
    <source>
        <dbReference type="SAM" id="Phobius"/>
    </source>
</evidence>
<dbReference type="EMBL" id="JAYXHS010000004">
    <property type="protein sequence ID" value="MEC5387960.1"/>
    <property type="molecule type" value="Genomic_DNA"/>
</dbReference>
<sequence>MGLSFALFGLTSLNLIYLFKANISLFLEYGWMAARDGALRQIFELVGYGCLSLMFYLVFKCCEHQLVSYFTHYED</sequence>
<evidence type="ECO:0000313" key="3">
    <source>
        <dbReference type="Proteomes" id="UP001331561"/>
    </source>
</evidence>